<dbReference type="InterPro" id="IPR038765">
    <property type="entry name" value="Papain-like_cys_pep_sf"/>
</dbReference>
<evidence type="ECO:0000256" key="2">
    <source>
        <dbReference type="ARBA" id="ARBA00022801"/>
    </source>
</evidence>
<dbReference type="Gramene" id="RZC65817">
    <property type="protein sequence ID" value="RZC65817"/>
    <property type="gene ID" value="C5167_009512"/>
</dbReference>
<dbReference type="EMBL" id="CM010720">
    <property type="protein sequence ID" value="RZC65817.1"/>
    <property type="molecule type" value="Genomic_DNA"/>
</dbReference>
<dbReference type="InterPro" id="IPR052398">
    <property type="entry name" value="Ubiquitin_hydrolase_53/54"/>
</dbReference>
<dbReference type="AlphaFoldDB" id="A0A4Y7JYQ6"/>
<proteinExistence type="predicted"/>
<protein>
    <recommendedName>
        <fullName evidence="3">Peptidase C19 ubiquitin carboxyl-terminal hydrolase domain-containing protein</fullName>
    </recommendedName>
</protein>
<dbReference type="PANTHER" id="PTHR22975:SF9">
    <property type="entry name" value="ECHINUS SPLICE FORM 3"/>
    <property type="match status" value="1"/>
</dbReference>
<evidence type="ECO:0000256" key="1">
    <source>
        <dbReference type="ARBA" id="ARBA00022786"/>
    </source>
</evidence>
<evidence type="ECO:0000313" key="5">
    <source>
        <dbReference type="Proteomes" id="UP000316621"/>
    </source>
</evidence>
<evidence type="ECO:0000313" key="4">
    <source>
        <dbReference type="EMBL" id="RZC65817.1"/>
    </source>
</evidence>
<dbReference type="GO" id="GO:0016579">
    <property type="term" value="P:protein deubiquitination"/>
    <property type="evidence" value="ECO:0007669"/>
    <property type="project" value="InterPro"/>
</dbReference>
<dbReference type="SUPFAM" id="SSF54001">
    <property type="entry name" value="Cysteine proteinases"/>
    <property type="match status" value="1"/>
</dbReference>
<keyword evidence="1" id="KW-0833">Ubl conjugation pathway</keyword>
<dbReference type="Proteomes" id="UP000316621">
    <property type="component" value="Chromosome 6"/>
</dbReference>
<name>A0A4Y7JYQ6_PAPSO</name>
<dbReference type="Gene3D" id="3.90.70.10">
    <property type="entry name" value="Cysteine proteinases"/>
    <property type="match status" value="1"/>
</dbReference>
<gene>
    <name evidence="4" type="ORF">C5167_009512</name>
</gene>
<keyword evidence="5" id="KW-1185">Reference proteome</keyword>
<reference evidence="4 5" key="1">
    <citation type="journal article" date="2018" name="Science">
        <title>The opium poppy genome and morphinan production.</title>
        <authorList>
            <person name="Guo L."/>
            <person name="Winzer T."/>
            <person name="Yang X."/>
            <person name="Li Y."/>
            <person name="Ning Z."/>
            <person name="He Z."/>
            <person name="Teodor R."/>
            <person name="Lu Y."/>
            <person name="Bowser T.A."/>
            <person name="Graham I.A."/>
            <person name="Ye K."/>
        </authorList>
    </citation>
    <scope>NUCLEOTIDE SEQUENCE [LARGE SCALE GENOMIC DNA]</scope>
    <source>
        <strain evidence="5">cv. HN1</strain>
        <tissue evidence="4">Leaves</tissue>
    </source>
</reference>
<sequence length="162" mass="17931">MLGKGLQNKAAESNCFLNVIIQSLWHLKPLRENFPRSHNHVGDPCAVCALSDIFTAFSSPSTMQTEAVDPAGLRVALSKLDIENFQQFKCYKCPADQTNPPSTSFMHTINAKVLRTLKILCGEISFGQLLKRAELNLQSECDCGKPNYTNKLLSTPHVFTAC</sequence>
<dbReference type="GO" id="GO:0004843">
    <property type="term" value="F:cysteine-type deubiquitinase activity"/>
    <property type="evidence" value="ECO:0007669"/>
    <property type="project" value="InterPro"/>
</dbReference>
<dbReference type="InterPro" id="IPR001394">
    <property type="entry name" value="Peptidase_C19_UCH"/>
</dbReference>
<dbReference type="Pfam" id="PF00443">
    <property type="entry name" value="UCH"/>
    <property type="match status" value="1"/>
</dbReference>
<evidence type="ECO:0000259" key="3">
    <source>
        <dbReference type="Pfam" id="PF00443"/>
    </source>
</evidence>
<organism evidence="4 5">
    <name type="scientific">Papaver somniferum</name>
    <name type="common">Opium poppy</name>
    <dbReference type="NCBI Taxonomy" id="3469"/>
    <lineage>
        <taxon>Eukaryota</taxon>
        <taxon>Viridiplantae</taxon>
        <taxon>Streptophyta</taxon>
        <taxon>Embryophyta</taxon>
        <taxon>Tracheophyta</taxon>
        <taxon>Spermatophyta</taxon>
        <taxon>Magnoliopsida</taxon>
        <taxon>Ranunculales</taxon>
        <taxon>Papaveraceae</taxon>
        <taxon>Papaveroideae</taxon>
        <taxon>Papaver</taxon>
    </lineage>
</organism>
<feature type="domain" description="Peptidase C19 ubiquitin carboxyl-terminal hydrolase" evidence="3">
    <location>
        <begin position="5"/>
        <end position="86"/>
    </location>
</feature>
<dbReference type="PANTHER" id="PTHR22975">
    <property type="entry name" value="UBIQUITIN SPECIFIC PROTEINASE"/>
    <property type="match status" value="1"/>
</dbReference>
<keyword evidence="2" id="KW-0378">Hydrolase</keyword>
<accession>A0A4Y7JYQ6</accession>